<comment type="catalytic activity">
    <reaction evidence="15">
        <text>5,6-dihydrouridine(16) in tRNA + NAD(+) = uridine(16) in tRNA + NADH + H(+)</text>
        <dbReference type="Rhea" id="RHEA:53380"/>
        <dbReference type="Rhea" id="RHEA-COMP:13543"/>
        <dbReference type="Rhea" id="RHEA-COMP:13544"/>
        <dbReference type="ChEBI" id="CHEBI:15378"/>
        <dbReference type="ChEBI" id="CHEBI:57540"/>
        <dbReference type="ChEBI" id="CHEBI:57945"/>
        <dbReference type="ChEBI" id="CHEBI:65315"/>
        <dbReference type="ChEBI" id="CHEBI:74443"/>
        <dbReference type="EC" id="1.3.1.88"/>
    </reaction>
    <physiologicalReaction direction="right-to-left" evidence="15">
        <dbReference type="Rhea" id="RHEA:53382"/>
    </physiologicalReaction>
</comment>
<evidence type="ECO:0000256" key="10">
    <source>
        <dbReference type="ARBA" id="ARBA00038890"/>
    </source>
</evidence>
<reference evidence="20 21" key="1">
    <citation type="journal article" date="2018" name="IMA Fungus">
        <title>IMA Genome-F 10: Nine draft genome sequences of Claviceps purpurea s.lat., including C. arundinis, C. humidiphila, and C. cf. spartinae, pseudomolecules for the pitch canker pathogen Fusarium circinatum, draft genome of Davidsoniella eucalypti, Grosmannia galeiformis, Quambalaria eucalypti, and Teratosphaeria destructans.</title>
        <authorList>
            <person name="Wingfield B.D."/>
            <person name="Liu M."/>
            <person name="Nguyen H.D."/>
            <person name="Lane F.A."/>
            <person name="Morgan S.W."/>
            <person name="De Vos L."/>
            <person name="Wilken P.M."/>
            <person name="Duong T.A."/>
            <person name="Aylward J."/>
            <person name="Coetzee M.P."/>
            <person name="Dadej K."/>
            <person name="De Beer Z.W."/>
            <person name="Findlay W."/>
            <person name="Havenga M."/>
            <person name="Kolarik M."/>
            <person name="Menzies J.G."/>
            <person name="Naidoo K."/>
            <person name="Pochopski O."/>
            <person name="Shoukouhi P."/>
            <person name="Santana Q.C."/>
            <person name="Seifert K.A."/>
            <person name="Soal N."/>
            <person name="Steenkamp E.T."/>
            <person name="Tatham C.T."/>
            <person name="van der Nest M.A."/>
            <person name="Wingfield M.J."/>
        </authorList>
    </citation>
    <scope>NUCLEOTIDE SEQUENCE [LARGE SCALE GENOMIC DNA]</scope>
    <source>
        <strain evidence="20">CMW44962</strain>
    </source>
</reference>
<evidence type="ECO:0000259" key="19">
    <source>
        <dbReference type="Pfam" id="PF01207"/>
    </source>
</evidence>
<comment type="catalytic activity">
    <reaction evidence="13">
        <text>5,6-dihydrouridine(16) in tRNA + NADP(+) = uridine(16) in tRNA + NADPH + H(+)</text>
        <dbReference type="Rhea" id="RHEA:53376"/>
        <dbReference type="Rhea" id="RHEA-COMP:13543"/>
        <dbReference type="Rhea" id="RHEA-COMP:13544"/>
        <dbReference type="ChEBI" id="CHEBI:15378"/>
        <dbReference type="ChEBI" id="CHEBI:57783"/>
        <dbReference type="ChEBI" id="CHEBI:58349"/>
        <dbReference type="ChEBI" id="CHEBI:65315"/>
        <dbReference type="ChEBI" id="CHEBI:74443"/>
        <dbReference type="EC" id="1.3.1.88"/>
    </reaction>
    <physiologicalReaction direction="right-to-left" evidence="13">
        <dbReference type="Rhea" id="RHEA:53378"/>
    </physiologicalReaction>
</comment>
<comment type="caution">
    <text evidence="20">The sequence shown here is derived from an EMBL/GenBank/DDBJ whole genome shotgun (WGS) entry which is preliminary data.</text>
</comment>
<proteinExistence type="inferred from homology"/>
<dbReference type="InterPro" id="IPR035587">
    <property type="entry name" value="DUS-like_FMN-bd"/>
</dbReference>
<keyword evidence="4" id="KW-0507">mRNA processing</keyword>
<comment type="function">
    <text evidence="11">Catalyzes the synthesis of dihydrouridine, a modified base found in the D-loop of most tRNAs. Specifically modifies U47 in cytoplasmic tRNAs. Catalyzes the synthesis of dihydrouridine in some mRNAs, thereby affecting their translation.</text>
</comment>
<dbReference type="OrthoDB" id="272303at2759"/>
<dbReference type="PANTHER" id="PTHR11082">
    <property type="entry name" value="TRNA-DIHYDROURIDINE SYNTHASE"/>
    <property type="match status" value="1"/>
</dbReference>
<comment type="catalytic activity">
    <reaction evidence="14">
        <text>a 5,6-dihydrouridine in mRNA + NAD(+) = a uridine in mRNA + NADH + H(+)</text>
        <dbReference type="Rhea" id="RHEA:69851"/>
        <dbReference type="Rhea" id="RHEA-COMP:14658"/>
        <dbReference type="Rhea" id="RHEA-COMP:17789"/>
        <dbReference type="ChEBI" id="CHEBI:15378"/>
        <dbReference type="ChEBI" id="CHEBI:57540"/>
        <dbReference type="ChEBI" id="CHEBI:57945"/>
        <dbReference type="ChEBI" id="CHEBI:65315"/>
        <dbReference type="ChEBI" id="CHEBI:74443"/>
    </reaction>
    <physiologicalReaction direction="right-to-left" evidence="14">
        <dbReference type="Rhea" id="RHEA:69853"/>
    </physiologicalReaction>
</comment>
<evidence type="ECO:0000256" key="18">
    <source>
        <dbReference type="SAM" id="MobiDB-lite"/>
    </source>
</evidence>
<sequence length="616" mass="68830">MASSAPKPKLHGRAFYESIGSPKHIVAPMVDQSEFAWRLLTRSFLPRELRTSILAYSPMFHAKMFAESSKYRQQHFEPLKPPLAMAAPGELSHVEGTMKQEDRHLDGNPAFDRPLFVQFCANDPDALLEAAKVVQPYCDAVDLNLGCPQGIAKRGHYGAFLQDWDTIYKLINKLHMELDIPVTAKIRIQETKEKSLEYAKMILSAGASILTVHGRQREQKGHNTGLADYAVIRYIRDNIPKETVMFANGNILQHEDIQKCLDETGVDGVMSAEGNLYDPSIFTPPPPVGQEGREYWRGQNGKGGYRCDAVLRRYMDIIHRYVLGQEPPARQPLYIPSDAHAEQTLATASVVNENHKRPAQDEVPANAAPQTSKKQRKAEAKKVKEKVKFEKCTNPNLVAMQAHCFHILRPLVSKHHNVRDALARSKAGDIDAYENVLTLTTEAVKQGILEYEADPDKFEVEHGLDDHSIGNNDEHRDASESSDEAVRRCKRPYFVCQPYVRPLPKEALEKGSMQLSKKELKKLEQAKTEGRVSVKAESNGVTSEVVANGVVTEKQADEERKAGLVPGGRLEEVAEEVREQVAEEVREQVAEEVREQVADAGKEGVELVPRQGVVCG</sequence>
<name>A0A9W7SKF9_9PEZI</name>
<evidence type="ECO:0000256" key="6">
    <source>
        <dbReference type="ARBA" id="ARBA00022857"/>
    </source>
</evidence>
<keyword evidence="8" id="KW-0520">NAD</keyword>
<organism evidence="20 21">
    <name type="scientific">Teratosphaeria destructans</name>
    <dbReference type="NCBI Taxonomy" id="418781"/>
    <lineage>
        <taxon>Eukaryota</taxon>
        <taxon>Fungi</taxon>
        <taxon>Dikarya</taxon>
        <taxon>Ascomycota</taxon>
        <taxon>Pezizomycotina</taxon>
        <taxon>Dothideomycetes</taxon>
        <taxon>Dothideomycetidae</taxon>
        <taxon>Mycosphaerellales</taxon>
        <taxon>Teratosphaeriaceae</taxon>
        <taxon>Teratosphaeria</taxon>
    </lineage>
</organism>
<comment type="similarity">
    <text evidence="9">Belongs to the Dus family. Dus1 subfamily.</text>
</comment>
<gene>
    <name evidence="20" type="ORF">Tdes44962_MAKER00797</name>
</gene>
<evidence type="ECO:0000256" key="8">
    <source>
        <dbReference type="ARBA" id="ARBA00023027"/>
    </source>
</evidence>
<dbReference type="GO" id="GO:0006397">
    <property type="term" value="P:mRNA processing"/>
    <property type="evidence" value="ECO:0007669"/>
    <property type="project" value="UniProtKB-KW"/>
</dbReference>
<comment type="cofactor">
    <cofactor evidence="1">
        <name>FMN</name>
        <dbReference type="ChEBI" id="CHEBI:58210"/>
    </cofactor>
</comment>
<protein>
    <recommendedName>
        <fullName evidence="10">tRNA-dihydrouridine(16/17) synthase [NAD(P)(+)]</fullName>
        <ecNumber evidence="10">1.3.1.88</ecNumber>
    </recommendedName>
</protein>
<evidence type="ECO:0000256" key="17">
    <source>
        <dbReference type="ARBA" id="ARBA00049467"/>
    </source>
</evidence>
<evidence type="ECO:0000256" key="13">
    <source>
        <dbReference type="ARBA" id="ARBA00047652"/>
    </source>
</evidence>
<dbReference type="PANTHER" id="PTHR11082:SF5">
    <property type="entry name" value="TRNA-DIHYDROURIDINE(16_17) SYNTHASE [NAD(P)(+)]-LIKE"/>
    <property type="match status" value="1"/>
</dbReference>
<feature type="region of interest" description="Disordered" evidence="18">
    <location>
        <begin position="356"/>
        <end position="382"/>
    </location>
</feature>
<feature type="region of interest" description="Disordered" evidence="18">
    <location>
        <begin position="277"/>
        <end position="296"/>
    </location>
</feature>
<comment type="catalytic activity">
    <reaction evidence="17">
        <text>5,6-dihydrouridine(17) in tRNA + NADP(+) = uridine(17) in tRNA + NADPH + H(+)</text>
        <dbReference type="Rhea" id="RHEA:53368"/>
        <dbReference type="Rhea" id="RHEA-COMP:13541"/>
        <dbReference type="Rhea" id="RHEA-COMP:13542"/>
        <dbReference type="ChEBI" id="CHEBI:15378"/>
        <dbReference type="ChEBI" id="CHEBI:57783"/>
        <dbReference type="ChEBI" id="CHEBI:58349"/>
        <dbReference type="ChEBI" id="CHEBI:65315"/>
        <dbReference type="ChEBI" id="CHEBI:74443"/>
        <dbReference type="EC" id="1.3.1.88"/>
    </reaction>
    <physiologicalReaction direction="right-to-left" evidence="17">
        <dbReference type="Rhea" id="RHEA:53370"/>
    </physiologicalReaction>
</comment>
<dbReference type="EMBL" id="RIBY02002311">
    <property type="protein sequence ID" value="KAH9819808.1"/>
    <property type="molecule type" value="Genomic_DNA"/>
</dbReference>
<dbReference type="EC" id="1.3.1.88" evidence="10"/>
<keyword evidence="2" id="KW-0285">Flavoprotein</keyword>
<evidence type="ECO:0000313" key="20">
    <source>
        <dbReference type="EMBL" id="KAH9819808.1"/>
    </source>
</evidence>
<evidence type="ECO:0000256" key="3">
    <source>
        <dbReference type="ARBA" id="ARBA00022643"/>
    </source>
</evidence>
<reference evidence="20 21" key="2">
    <citation type="journal article" date="2021" name="Curr. Genet.">
        <title>Genetic response to nitrogen starvation in the aggressive Eucalyptus foliar pathogen Teratosphaeria destructans.</title>
        <authorList>
            <person name="Havenga M."/>
            <person name="Wingfield B.D."/>
            <person name="Wingfield M.J."/>
            <person name="Dreyer L.L."/>
            <person name="Roets F."/>
            <person name="Aylward J."/>
        </authorList>
    </citation>
    <scope>NUCLEOTIDE SEQUENCE [LARGE SCALE GENOMIC DNA]</scope>
    <source>
        <strain evidence="20">CMW44962</strain>
    </source>
</reference>
<evidence type="ECO:0000256" key="4">
    <source>
        <dbReference type="ARBA" id="ARBA00022664"/>
    </source>
</evidence>
<keyword evidence="7" id="KW-0560">Oxidoreductase</keyword>
<comment type="catalytic activity">
    <reaction evidence="12">
        <text>5,6-dihydrouridine(17) in tRNA + NAD(+) = uridine(17) in tRNA + NADH + H(+)</text>
        <dbReference type="Rhea" id="RHEA:53372"/>
        <dbReference type="Rhea" id="RHEA-COMP:13541"/>
        <dbReference type="Rhea" id="RHEA-COMP:13542"/>
        <dbReference type="ChEBI" id="CHEBI:15378"/>
        <dbReference type="ChEBI" id="CHEBI:57540"/>
        <dbReference type="ChEBI" id="CHEBI:57945"/>
        <dbReference type="ChEBI" id="CHEBI:65315"/>
        <dbReference type="ChEBI" id="CHEBI:74443"/>
        <dbReference type="EC" id="1.3.1.88"/>
    </reaction>
    <physiologicalReaction direction="right-to-left" evidence="12">
        <dbReference type="Rhea" id="RHEA:53374"/>
    </physiologicalReaction>
</comment>
<evidence type="ECO:0000256" key="2">
    <source>
        <dbReference type="ARBA" id="ARBA00022630"/>
    </source>
</evidence>
<dbReference type="GO" id="GO:0050660">
    <property type="term" value="F:flavin adenine dinucleotide binding"/>
    <property type="evidence" value="ECO:0007669"/>
    <property type="project" value="InterPro"/>
</dbReference>
<evidence type="ECO:0000256" key="5">
    <source>
        <dbReference type="ARBA" id="ARBA00022694"/>
    </source>
</evidence>
<evidence type="ECO:0000256" key="14">
    <source>
        <dbReference type="ARBA" id="ARBA00048342"/>
    </source>
</evidence>
<keyword evidence="3" id="KW-0288">FMN</keyword>
<dbReference type="InterPro" id="IPR013785">
    <property type="entry name" value="Aldolase_TIM"/>
</dbReference>
<evidence type="ECO:0000256" key="11">
    <source>
        <dbReference type="ARBA" id="ARBA00045934"/>
    </source>
</evidence>
<accession>A0A9W7SKF9</accession>
<feature type="region of interest" description="Disordered" evidence="18">
    <location>
        <begin position="462"/>
        <end position="484"/>
    </location>
</feature>
<dbReference type="GO" id="GO:0017150">
    <property type="term" value="F:tRNA dihydrouridine synthase activity"/>
    <property type="evidence" value="ECO:0007669"/>
    <property type="project" value="InterPro"/>
</dbReference>
<evidence type="ECO:0000256" key="1">
    <source>
        <dbReference type="ARBA" id="ARBA00001917"/>
    </source>
</evidence>
<evidence type="ECO:0000256" key="7">
    <source>
        <dbReference type="ARBA" id="ARBA00023002"/>
    </source>
</evidence>
<comment type="catalytic activity">
    <reaction evidence="16">
        <text>a 5,6-dihydrouridine in mRNA + NADP(+) = a uridine in mRNA + NADPH + H(+)</text>
        <dbReference type="Rhea" id="RHEA:69855"/>
        <dbReference type="Rhea" id="RHEA-COMP:14658"/>
        <dbReference type="Rhea" id="RHEA-COMP:17789"/>
        <dbReference type="ChEBI" id="CHEBI:15378"/>
        <dbReference type="ChEBI" id="CHEBI:57783"/>
        <dbReference type="ChEBI" id="CHEBI:58349"/>
        <dbReference type="ChEBI" id="CHEBI:65315"/>
        <dbReference type="ChEBI" id="CHEBI:74443"/>
    </reaction>
    <physiologicalReaction direction="right-to-left" evidence="16">
        <dbReference type="Rhea" id="RHEA:69857"/>
    </physiologicalReaction>
</comment>
<dbReference type="InterPro" id="IPR018517">
    <property type="entry name" value="tRNA_hU_synthase_CS"/>
</dbReference>
<feature type="domain" description="DUS-like FMN-binding" evidence="19">
    <location>
        <begin position="26"/>
        <end position="283"/>
    </location>
</feature>
<dbReference type="AlphaFoldDB" id="A0A9W7SKF9"/>
<dbReference type="Pfam" id="PF01207">
    <property type="entry name" value="Dus"/>
    <property type="match status" value="1"/>
</dbReference>
<dbReference type="Proteomes" id="UP001138500">
    <property type="component" value="Unassembled WGS sequence"/>
</dbReference>
<dbReference type="PROSITE" id="PS01136">
    <property type="entry name" value="UPF0034"/>
    <property type="match status" value="1"/>
</dbReference>
<evidence type="ECO:0000256" key="12">
    <source>
        <dbReference type="ARBA" id="ARBA00047287"/>
    </source>
</evidence>
<dbReference type="Gene3D" id="3.20.20.70">
    <property type="entry name" value="Aldolase class I"/>
    <property type="match status" value="1"/>
</dbReference>
<dbReference type="CDD" id="cd02801">
    <property type="entry name" value="DUS_like_FMN"/>
    <property type="match status" value="1"/>
</dbReference>
<evidence type="ECO:0000313" key="21">
    <source>
        <dbReference type="Proteomes" id="UP001138500"/>
    </source>
</evidence>
<dbReference type="SUPFAM" id="SSF51395">
    <property type="entry name" value="FMN-linked oxidoreductases"/>
    <property type="match status" value="1"/>
</dbReference>
<evidence type="ECO:0000256" key="15">
    <source>
        <dbReference type="ARBA" id="ARBA00048934"/>
    </source>
</evidence>
<keyword evidence="6" id="KW-0521">NADP</keyword>
<keyword evidence="21" id="KW-1185">Reference proteome</keyword>
<evidence type="ECO:0000256" key="16">
    <source>
        <dbReference type="ARBA" id="ARBA00049447"/>
    </source>
</evidence>
<evidence type="ECO:0000256" key="9">
    <source>
        <dbReference type="ARBA" id="ARBA00038313"/>
    </source>
</evidence>
<keyword evidence="5" id="KW-0819">tRNA processing</keyword>